<keyword evidence="10" id="KW-0175">Coiled coil</keyword>
<feature type="region of interest" description="Disordered" evidence="11">
    <location>
        <begin position="529"/>
        <end position="548"/>
    </location>
</feature>
<evidence type="ECO:0000313" key="13">
    <source>
        <dbReference type="WBParaSite" id="Pan_g22758.t1"/>
    </source>
</evidence>
<dbReference type="GO" id="GO:0140662">
    <property type="term" value="F:ATP-dependent protein folding chaperone"/>
    <property type="evidence" value="ECO:0007669"/>
    <property type="project" value="InterPro"/>
</dbReference>
<name>A0A7E4VMK2_PANRE</name>
<accession>A0A7E4VMK2</accession>
<comment type="similarity">
    <text evidence="2 9">Belongs to the TCP-1 chaperonin family.</text>
</comment>
<keyword evidence="6 9" id="KW-0143">Chaperone</keyword>
<comment type="subunit">
    <text evidence="8">Heterooligomeric complex.</text>
</comment>
<dbReference type="FunFam" id="3.50.7.10:FF:000008">
    <property type="entry name" value="T-complex protein 1 subunit theta"/>
    <property type="match status" value="1"/>
</dbReference>
<evidence type="ECO:0000256" key="5">
    <source>
        <dbReference type="ARBA" id="ARBA00022840"/>
    </source>
</evidence>
<dbReference type="NCBIfam" id="TIGR02346">
    <property type="entry name" value="chap_CCT_theta"/>
    <property type="match status" value="1"/>
</dbReference>
<sequence length="548" mass="59160">MALSVPQGFHSRFMKDGAQAFKGVDEAVLRNIEACNELANQLKTAHGPAGMMKLIVNDIGKEFITADAATILKNLDIRHPAAKLLVMAADAVDSTTGDGVNTTILLTCALLDGAVELINMGLKPVEVVEGYLATYAKVEKDFPNFSIANADDLTNKESVKNYLRAAVLSKNLSHGNLIAGLIAEACIQVNRLPYFNVDNIRIVKVPGGSIRDSLVINGMVFSRVAETDKRSVTNAKVALFACAFDITQTETKGTVLMSNANELMEFSSNEEKEVERQVKDLSDNGINIVVAAGKFGDLYLHYLNKYGIMGVRLVSKFDLRRLCRMLGAPAQANICTPSLDHVGICDKVAQSELSGQPIITFSREGASGSIASIVLRGPTTSLLMDIERAVDDGINTFKALTRDNRLVGGAGAIELQIARYVTYLSTKNTTSQRFVQKLFSKAFEEIPKYIAANAGHDALAALSLIFTEQKASNKSVGINIFDANKPLDVMEENLFDSYLIKKRAIEVAVDAAVQILRVDQIIMAKPAGGPNPNAARQVDPEGNDDGMA</sequence>
<dbReference type="InterPro" id="IPR012721">
    <property type="entry name" value="Chap_CCT_theta"/>
</dbReference>
<keyword evidence="3" id="KW-0963">Cytoplasm</keyword>
<proteinExistence type="inferred from homology"/>
<dbReference type="AlphaFoldDB" id="A0A7E4VMK2"/>
<evidence type="ECO:0000256" key="1">
    <source>
        <dbReference type="ARBA" id="ARBA00004496"/>
    </source>
</evidence>
<dbReference type="SUPFAM" id="SSF48592">
    <property type="entry name" value="GroEL equatorial domain-like"/>
    <property type="match status" value="1"/>
</dbReference>
<feature type="coiled-coil region" evidence="10">
    <location>
        <begin position="257"/>
        <end position="284"/>
    </location>
</feature>
<dbReference type="InterPro" id="IPR027410">
    <property type="entry name" value="TCP-1-like_intermed_sf"/>
</dbReference>
<dbReference type="InterPro" id="IPR027409">
    <property type="entry name" value="GroEL-like_apical_dom_sf"/>
</dbReference>
<dbReference type="WBParaSite" id="Pan_g22758.t1">
    <property type="protein sequence ID" value="Pan_g22758.t1"/>
    <property type="gene ID" value="Pan_g22758"/>
</dbReference>
<dbReference type="PANTHER" id="PTHR11353">
    <property type="entry name" value="CHAPERONIN"/>
    <property type="match status" value="1"/>
</dbReference>
<dbReference type="GO" id="GO:0005737">
    <property type="term" value="C:cytoplasm"/>
    <property type="evidence" value="ECO:0007669"/>
    <property type="project" value="UniProtKB-SubCell"/>
</dbReference>
<evidence type="ECO:0000256" key="8">
    <source>
        <dbReference type="ARBA" id="ARBA00064252"/>
    </source>
</evidence>
<dbReference type="InterPro" id="IPR017998">
    <property type="entry name" value="Chaperone_TCP-1"/>
</dbReference>
<keyword evidence="12" id="KW-1185">Reference proteome</keyword>
<dbReference type="GO" id="GO:0005524">
    <property type="term" value="F:ATP binding"/>
    <property type="evidence" value="ECO:0007669"/>
    <property type="project" value="UniProtKB-KW"/>
</dbReference>
<dbReference type="Gene3D" id="3.50.7.10">
    <property type="entry name" value="GroEL"/>
    <property type="match status" value="1"/>
</dbReference>
<organism evidence="12 13">
    <name type="scientific">Panagrellus redivivus</name>
    <name type="common">Microworm</name>
    <dbReference type="NCBI Taxonomy" id="6233"/>
    <lineage>
        <taxon>Eukaryota</taxon>
        <taxon>Metazoa</taxon>
        <taxon>Ecdysozoa</taxon>
        <taxon>Nematoda</taxon>
        <taxon>Chromadorea</taxon>
        <taxon>Rhabditida</taxon>
        <taxon>Tylenchina</taxon>
        <taxon>Panagrolaimomorpha</taxon>
        <taxon>Panagrolaimoidea</taxon>
        <taxon>Panagrolaimidae</taxon>
        <taxon>Panagrellus</taxon>
    </lineage>
</organism>
<evidence type="ECO:0000256" key="4">
    <source>
        <dbReference type="ARBA" id="ARBA00022741"/>
    </source>
</evidence>
<dbReference type="SUPFAM" id="SSF52029">
    <property type="entry name" value="GroEL apical domain-like"/>
    <property type="match status" value="1"/>
</dbReference>
<evidence type="ECO:0000256" key="6">
    <source>
        <dbReference type="ARBA" id="ARBA00023186"/>
    </source>
</evidence>
<evidence type="ECO:0000256" key="10">
    <source>
        <dbReference type="SAM" id="Coils"/>
    </source>
</evidence>
<dbReference type="Pfam" id="PF00118">
    <property type="entry name" value="Cpn60_TCP1"/>
    <property type="match status" value="1"/>
</dbReference>
<dbReference type="SUPFAM" id="SSF54849">
    <property type="entry name" value="GroEL-intermediate domain like"/>
    <property type="match status" value="1"/>
</dbReference>
<evidence type="ECO:0000256" key="11">
    <source>
        <dbReference type="SAM" id="MobiDB-lite"/>
    </source>
</evidence>
<dbReference type="Gene3D" id="1.10.560.10">
    <property type="entry name" value="GroEL-like equatorial domain"/>
    <property type="match status" value="1"/>
</dbReference>
<reference evidence="13" key="2">
    <citation type="submission" date="2020-10" db="UniProtKB">
        <authorList>
            <consortium name="WormBaseParasite"/>
        </authorList>
    </citation>
    <scope>IDENTIFICATION</scope>
</reference>
<reference evidence="12" key="1">
    <citation type="journal article" date="2013" name="Genetics">
        <title>The draft genome and transcriptome of Panagrellus redivivus are shaped by the harsh demands of a free-living lifestyle.</title>
        <authorList>
            <person name="Srinivasan J."/>
            <person name="Dillman A.R."/>
            <person name="Macchietto M.G."/>
            <person name="Heikkinen L."/>
            <person name="Lakso M."/>
            <person name="Fracchia K.M."/>
            <person name="Antoshechkin I."/>
            <person name="Mortazavi A."/>
            <person name="Wong G."/>
            <person name="Sternberg P.W."/>
        </authorList>
    </citation>
    <scope>NUCLEOTIDE SEQUENCE [LARGE SCALE GENOMIC DNA]</scope>
    <source>
        <strain evidence="12">MT8872</strain>
    </source>
</reference>
<dbReference type="Gene3D" id="3.30.260.10">
    <property type="entry name" value="TCP-1-like chaperonin intermediate domain"/>
    <property type="match status" value="1"/>
</dbReference>
<keyword evidence="5 9" id="KW-0067">ATP-binding</keyword>
<dbReference type="Proteomes" id="UP000492821">
    <property type="component" value="Unassembled WGS sequence"/>
</dbReference>
<evidence type="ECO:0000256" key="7">
    <source>
        <dbReference type="ARBA" id="ARBA00058723"/>
    </source>
</evidence>
<keyword evidence="4 9" id="KW-0547">Nucleotide-binding</keyword>
<evidence type="ECO:0000256" key="9">
    <source>
        <dbReference type="RuleBase" id="RU004187"/>
    </source>
</evidence>
<protein>
    <submittedName>
        <fullName evidence="13">CCT-theta</fullName>
    </submittedName>
</protein>
<evidence type="ECO:0000313" key="12">
    <source>
        <dbReference type="Proteomes" id="UP000492821"/>
    </source>
</evidence>
<dbReference type="GO" id="GO:0051082">
    <property type="term" value="F:unfolded protein binding"/>
    <property type="evidence" value="ECO:0007669"/>
    <property type="project" value="InterPro"/>
</dbReference>
<dbReference type="InterPro" id="IPR027413">
    <property type="entry name" value="GROEL-like_equatorial_sf"/>
</dbReference>
<dbReference type="InterPro" id="IPR002423">
    <property type="entry name" value="Cpn60/GroEL/TCP-1"/>
</dbReference>
<evidence type="ECO:0000256" key="3">
    <source>
        <dbReference type="ARBA" id="ARBA00022490"/>
    </source>
</evidence>
<dbReference type="PRINTS" id="PR00304">
    <property type="entry name" value="TCOMPLEXTCP1"/>
</dbReference>
<comment type="subcellular location">
    <subcellularLocation>
        <location evidence="1">Cytoplasm</location>
    </subcellularLocation>
</comment>
<dbReference type="GO" id="GO:0016887">
    <property type="term" value="F:ATP hydrolysis activity"/>
    <property type="evidence" value="ECO:0007669"/>
    <property type="project" value="InterPro"/>
</dbReference>
<evidence type="ECO:0000256" key="2">
    <source>
        <dbReference type="ARBA" id="ARBA00008020"/>
    </source>
</evidence>
<comment type="function">
    <text evidence="7">Molecular chaperone; assists the folding of proteins upon ATP hydrolysis. Known to play a role, in vitro, in the folding of actin and tubulin. Required for correct subcellular localization of pgl-1.</text>
</comment>